<evidence type="ECO:0000313" key="3">
    <source>
        <dbReference type="Proteomes" id="UP001276150"/>
    </source>
</evidence>
<dbReference type="EMBL" id="JAPMIV010000057">
    <property type="protein sequence ID" value="MDV6376324.1"/>
    <property type="molecule type" value="Genomic_DNA"/>
</dbReference>
<feature type="chain" id="PRO_5047376391" evidence="1">
    <location>
        <begin position="24"/>
        <end position="440"/>
    </location>
</feature>
<keyword evidence="1" id="KW-0732">Signal</keyword>
<protein>
    <submittedName>
        <fullName evidence="2">DUF4139 domain-containing protein</fullName>
    </submittedName>
</protein>
<keyword evidence="3" id="KW-1185">Reference proteome</keyword>
<sequence length="440" mass="47259">MTRTSMVGTLMLASALALGSANATDLRIYPSFAEVRQPVSSNGTTLDVSLPQAAWNNVLPGSLELDGLAFDSAVQKLEANWLSGLEGKTVYLETPTLDDPAKTQPVTLIRADDLLVRDAAGRYFNVSYEQLRFDTPPPVGPLSPVQTLTYTLPKAGSGALVYLTRSVGWSPRYTLKASNAGAQLSALADIRNTTELPYEVKDTELYSGDVSVQANPNAQANYEAADMATRSLAAPVASSGAGKISGGSELRGLYRYSLSTAFMLPANSVVTLPFLTPKLTTFERYVGLNTSFNVSTREGTLDRSYRFKADARLPAGPLTVREEGRLVGQTRLPETREGGTVDFTLGDDPDVEYTRTVQTVSQVKDSKNTVVKTTYKVTYAFESSKDRSVRAEITERVGGRVIIIDSAAPTKNGGVASLKVDVPAKGKVNKSFTVVVDNSQ</sequence>
<accession>A0ABU4DXB5</accession>
<gene>
    <name evidence="2" type="ORF">ORD21_17145</name>
</gene>
<evidence type="ECO:0000256" key="1">
    <source>
        <dbReference type="SAM" id="SignalP"/>
    </source>
</evidence>
<dbReference type="RefSeq" id="WP_317641683.1">
    <property type="nucleotide sequence ID" value="NZ_JAPMIV010000057.1"/>
</dbReference>
<reference evidence="2 3" key="1">
    <citation type="submission" date="2022-11" db="EMBL/GenBank/DDBJ databases">
        <title>Deinococcus ZS9-10, Low Temperature and Draught-tolerating, UV-resistant Bacteria from Continental Antarctica.</title>
        <authorList>
            <person name="Cheng L."/>
        </authorList>
    </citation>
    <scope>NUCLEOTIDE SEQUENCE [LARGE SCALE GENOMIC DNA]</scope>
    <source>
        <strain evidence="2 3">ZS9-10</strain>
    </source>
</reference>
<organism evidence="2 3">
    <name type="scientific">Deinococcus arenicola</name>
    <dbReference type="NCBI Taxonomy" id="2994950"/>
    <lineage>
        <taxon>Bacteria</taxon>
        <taxon>Thermotogati</taxon>
        <taxon>Deinococcota</taxon>
        <taxon>Deinococci</taxon>
        <taxon>Deinococcales</taxon>
        <taxon>Deinococcaceae</taxon>
        <taxon>Deinococcus</taxon>
    </lineage>
</organism>
<dbReference type="PANTHER" id="PTHR38075:SF1">
    <property type="entry name" value="DUF4139 DOMAIN-CONTAINING PROTEIN"/>
    <property type="match status" value="1"/>
</dbReference>
<comment type="caution">
    <text evidence="2">The sequence shown here is derived from an EMBL/GenBank/DDBJ whole genome shotgun (WGS) entry which is preliminary data.</text>
</comment>
<dbReference type="PANTHER" id="PTHR38075">
    <property type="entry name" value="DUF4139 DOMAIN-CONTAINING PROTEIN"/>
    <property type="match status" value="1"/>
</dbReference>
<feature type="signal peptide" evidence="1">
    <location>
        <begin position="1"/>
        <end position="23"/>
    </location>
</feature>
<name>A0ABU4DXB5_9DEIO</name>
<proteinExistence type="predicted"/>
<evidence type="ECO:0000313" key="2">
    <source>
        <dbReference type="EMBL" id="MDV6376324.1"/>
    </source>
</evidence>
<dbReference type="Proteomes" id="UP001276150">
    <property type="component" value="Unassembled WGS sequence"/>
</dbReference>